<keyword evidence="7 8" id="KW-0472">Membrane</keyword>
<evidence type="ECO:0000256" key="1">
    <source>
        <dbReference type="ARBA" id="ARBA00004370"/>
    </source>
</evidence>
<evidence type="ECO:0000256" key="3">
    <source>
        <dbReference type="ARBA" id="ARBA00022692"/>
    </source>
</evidence>
<accession>A0A507SIK6</accession>
<proteinExistence type="predicted"/>
<dbReference type="OrthoDB" id="399914at2"/>
<evidence type="ECO:0000313" key="9">
    <source>
        <dbReference type="EMBL" id="TQC51550.1"/>
    </source>
</evidence>
<keyword evidence="4" id="KW-0653">Protein transport</keyword>
<dbReference type="RefSeq" id="WP_141483934.1">
    <property type="nucleotide sequence ID" value="NZ_SMDN01000006.1"/>
</dbReference>
<evidence type="ECO:0000256" key="7">
    <source>
        <dbReference type="ARBA" id="ARBA00023136"/>
    </source>
</evidence>
<dbReference type="Proteomes" id="UP000320801">
    <property type="component" value="Unassembled WGS sequence"/>
</dbReference>
<keyword evidence="10" id="KW-1185">Reference proteome</keyword>
<evidence type="ECO:0000256" key="6">
    <source>
        <dbReference type="ARBA" id="ARBA00023010"/>
    </source>
</evidence>
<dbReference type="GO" id="GO:0008320">
    <property type="term" value="F:protein transmembrane transporter activity"/>
    <property type="evidence" value="ECO:0007669"/>
    <property type="project" value="InterPro"/>
</dbReference>
<dbReference type="Gene3D" id="1.20.5.1030">
    <property type="entry name" value="Preprotein translocase secy subunit"/>
    <property type="match status" value="1"/>
</dbReference>
<protein>
    <submittedName>
        <fullName evidence="9">Preprotein translocase subunit SecE</fullName>
    </submittedName>
</protein>
<dbReference type="NCBIfam" id="TIGR00964">
    <property type="entry name" value="secE_bact"/>
    <property type="match status" value="1"/>
</dbReference>
<reference evidence="9 10" key="1">
    <citation type="submission" date="2019-03" db="EMBL/GenBank/DDBJ databases">
        <title>Characterization of a novel Mycoplasma cynos real-time PCR assay.</title>
        <authorList>
            <person name="Tallmadge R.L."/>
            <person name="Mitchell P.K."/>
            <person name="Goodman L."/>
        </authorList>
    </citation>
    <scope>NUCLEOTIDE SEQUENCE [LARGE SCALE GENOMIC DNA]</scope>
    <source>
        <strain evidence="9 10">1642</strain>
    </source>
</reference>
<evidence type="ECO:0000256" key="4">
    <source>
        <dbReference type="ARBA" id="ARBA00022927"/>
    </source>
</evidence>
<feature type="transmembrane region" description="Helical" evidence="8">
    <location>
        <begin position="38"/>
        <end position="60"/>
    </location>
</feature>
<organism evidence="9 10">
    <name type="scientific">Mycoplasmopsis mucosicanis</name>
    <dbReference type="NCBI Taxonomy" id="458208"/>
    <lineage>
        <taxon>Bacteria</taxon>
        <taxon>Bacillati</taxon>
        <taxon>Mycoplasmatota</taxon>
        <taxon>Mycoplasmoidales</taxon>
        <taxon>Metamycoplasmataceae</taxon>
        <taxon>Mycoplasmopsis</taxon>
    </lineage>
</organism>
<evidence type="ECO:0000256" key="5">
    <source>
        <dbReference type="ARBA" id="ARBA00022989"/>
    </source>
</evidence>
<dbReference type="Pfam" id="PF00584">
    <property type="entry name" value="SecE"/>
    <property type="match status" value="1"/>
</dbReference>
<gene>
    <name evidence="9" type="primary">secE</name>
    <name evidence="9" type="ORF">E1I18_02025</name>
</gene>
<evidence type="ECO:0000313" key="10">
    <source>
        <dbReference type="Proteomes" id="UP000320801"/>
    </source>
</evidence>
<evidence type="ECO:0000256" key="2">
    <source>
        <dbReference type="ARBA" id="ARBA00022448"/>
    </source>
</evidence>
<evidence type="ECO:0000256" key="8">
    <source>
        <dbReference type="SAM" id="Phobius"/>
    </source>
</evidence>
<dbReference type="AlphaFoldDB" id="A0A507SIK6"/>
<keyword evidence="5 8" id="KW-1133">Transmembrane helix</keyword>
<dbReference type="GO" id="GO:0009306">
    <property type="term" value="P:protein secretion"/>
    <property type="evidence" value="ECO:0007669"/>
    <property type="project" value="InterPro"/>
</dbReference>
<comment type="subcellular location">
    <subcellularLocation>
        <location evidence="1">Membrane</location>
    </subcellularLocation>
</comment>
<dbReference type="EMBL" id="SMDN01000006">
    <property type="protein sequence ID" value="TQC51550.1"/>
    <property type="molecule type" value="Genomic_DNA"/>
</dbReference>
<dbReference type="GO" id="GO:0006886">
    <property type="term" value="P:intracellular protein transport"/>
    <property type="evidence" value="ECO:0007669"/>
    <property type="project" value="InterPro"/>
</dbReference>
<sequence length="66" mass="8022">MVKKEIKQKKYRVRRFFKELKRVRWPSQKTNWMSFVKVVIFTVIFTAIVMGFATLITLLWSRLGIK</sequence>
<name>A0A507SIK6_9BACT</name>
<comment type="caution">
    <text evidence="9">The sequence shown here is derived from an EMBL/GenBank/DDBJ whole genome shotgun (WGS) entry which is preliminary data.</text>
</comment>
<keyword evidence="3 8" id="KW-0812">Transmembrane</keyword>
<keyword evidence="2" id="KW-0813">Transport</keyword>
<keyword evidence="6" id="KW-0811">Translocation</keyword>
<dbReference type="GO" id="GO:0016020">
    <property type="term" value="C:membrane"/>
    <property type="evidence" value="ECO:0007669"/>
    <property type="project" value="UniProtKB-SubCell"/>
</dbReference>
<dbReference type="GO" id="GO:0006605">
    <property type="term" value="P:protein targeting"/>
    <property type="evidence" value="ECO:0007669"/>
    <property type="project" value="InterPro"/>
</dbReference>
<dbReference type="InterPro" id="IPR005807">
    <property type="entry name" value="SecE_bac"/>
</dbReference>
<dbReference type="InterPro" id="IPR038379">
    <property type="entry name" value="SecE_sf"/>
</dbReference>
<dbReference type="InterPro" id="IPR001901">
    <property type="entry name" value="Translocase_SecE/Sec61-g"/>
</dbReference>